<keyword evidence="5" id="KW-0411">Iron-sulfur</keyword>
<evidence type="ECO:0000256" key="2">
    <source>
        <dbReference type="ARBA" id="ARBA00022723"/>
    </source>
</evidence>
<keyword evidence="2" id="KW-0479">Metal-binding</keyword>
<protein>
    <submittedName>
        <fullName evidence="6">FAD-dependent oxidoreductase</fullName>
    </submittedName>
</protein>
<keyword evidence="3" id="KW-0560">Oxidoreductase</keyword>
<dbReference type="OrthoDB" id="9780658at2"/>
<gene>
    <name evidence="6" type="ORF">FAZ19_00855</name>
</gene>
<evidence type="ECO:0000313" key="6">
    <source>
        <dbReference type="EMBL" id="TJY67845.1"/>
    </source>
</evidence>
<evidence type="ECO:0000313" key="7">
    <source>
        <dbReference type="Proteomes" id="UP000309872"/>
    </source>
</evidence>
<keyword evidence="7" id="KW-1185">Reference proteome</keyword>
<dbReference type="InterPro" id="IPR036188">
    <property type="entry name" value="FAD/NAD-bd_sf"/>
</dbReference>
<name>A0A4U0H7M3_9SPHI</name>
<evidence type="ECO:0000256" key="3">
    <source>
        <dbReference type="ARBA" id="ARBA00023002"/>
    </source>
</evidence>
<organism evidence="6 7">
    <name type="scientific">Sphingobacterium alkalisoli</name>
    <dbReference type="NCBI Taxonomy" id="1874115"/>
    <lineage>
        <taxon>Bacteria</taxon>
        <taxon>Pseudomonadati</taxon>
        <taxon>Bacteroidota</taxon>
        <taxon>Sphingobacteriia</taxon>
        <taxon>Sphingobacteriales</taxon>
        <taxon>Sphingobacteriaceae</taxon>
        <taxon>Sphingobacterium</taxon>
    </lineage>
</organism>
<evidence type="ECO:0000256" key="1">
    <source>
        <dbReference type="ARBA" id="ARBA00022485"/>
    </source>
</evidence>
<dbReference type="RefSeq" id="WP_136818712.1">
    <property type="nucleotide sequence ID" value="NZ_BMJX01000001.1"/>
</dbReference>
<reference evidence="6 7" key="1">
    <citation type="submission" date="2019-04" db="EMBL/GenBank/DDBJ databases">
        <title>Sphingobacterium olei sp. nov., isolated from oil-contaminated soil.</title>
        <authorList>
            <person name="Liu B."/>
        </authorList>
    </citation>
    <scope>NUCLEOTIDE SEQUENCE [LARGE SCALE GENOMIC DNA]</scope>
    <source>
        <strain evidence="6 7">Y3L14</strain>
    </source>
</reference>
<accession>A0A4U0H7M3</accession>
<keyword evidence="1" id="KW-0004">4Fe-4S</keyword>
<proteinExistence type="predicted"/>
<keyword evidence="4" id="KW-0408">Iron</keyword>
<dbReference type="Gene3D" id="3.50.50.60">
    <property type="entry name" value="FAD/NAD(P)-binding domain"/>
    <property type="match status" value="1"/>
</dbReference>
<dbReference type="PANTHER" id="PTHR43498:SF1">
    <property type="entry name" value="COB--COM HETERODISULFIDE REDUCTASE IRON-SULFUR SUBUNIT A"/>
    <property type="match status" value="1"/>
</dbReference>
<dbReference type="Proteomes" id="UP000309872">
    <property type="component" value="Unassembled WGS sequence"/>
</dbReference>
<dbReference type="GO" id="GO:0051539">
    <property type="term" value="F:4 iron, 4 sulfur cluster binding"/>
    <property type="evidence" value="ECO:0007669"/>
    <property type="project" value="UniProtKB-KW"/>
</dbReference>
<dbReference type="InterPro" id="IPR039650">
    <property type="entry name" value="HdrA-like"/>
</dbReference>
<comment type="caution">
    <text evidence="6">The sequence shown here is derived from an EMBL/GenBank/DDBJ whole genome shotgun (WGS) entry which is preliminary data.</text>
</comment>
<dbReference type="SUPFAM" id="SSF51905">
    <property type="entry name" value="FAD/NAD(P)-binding domain"/>
    <property type="match status" value="1"/>
</dbReference>
<dbReference type="GO" id="GO:0016491">
    <property type="term" value="F:oxidoreductase activity"/>
    <property type="evidence" value="ECO:0007669"/>
    <property type="project" value="UniProtKB-KW"/>
</dbReference>
<evidence type="ECO:0000256" key="5">
    <source>
        <dbReference type="ARBA" id="ARBA00023014"/>
    </source>
</evidence>
<dbReference type="PANTHER" id="PTHR43498">
    <property type="entry name" value="FERREDOXIN:COB-COM HETERODISULFIDE REDUCTASE SUBUNIT A"/>
    <property type="match status" value="1"/>
</dbReference>
<evidence type="ECO:0000256" key="4">
    <source>
        <dbReference type="ARBA" id="ARBA00023004"/>
    </source>
</evidence>
<dbReference type="GO" id="GO:0046872">
    <property type="term" value="F:metal ion binding"/>
    <property type="evidence" value="ECO:0007669"/>
    <property type="project" value="UniProtKB-KW"/>
</dbReference>
<dbReference type="AlphaFoldDB" id="A0A4U0H7M3"/>
<dbReference type="EMBL" id="SUKA01000001">
    <property type="protein sequence ID" value="TJY67845.1"/>
    <property type="molecule type" value="Genomic_DNA"/>
</dbReference>
<sequence>MIKKEYEASRALKVSEYHTELAIIGGGLSGVCTAITAARMGVKVALVQDRPVLGGNSSSEVRLWILGATSHLGNNNRWSREGGVIDEILVENTYRNKEGNPLIFDSVLLDKVMAEPNITLLLNTAVYEVQMREEYTISSVRGFCSQNSTEYIIHAPLFCDASGDGIVGFLSGAAFRMGAEKKEEFGERFAPSEEYGELLGHSMYFYTKDTGRPVKYRAPAFAMDITREVPRFRSFNAKEFGCQLWWLEHGGRMDTVHDTEQIKWDLWKVIYGAWDYIKNSGNFPDAESLTLEWVGTIPGKRESRRFEGDYMLHQQDIVEQRIHDDAVAYGGWSIDLHPADGVFSEKPGCNQWHAKGVYQIPYRCLYSKNIKNLFLGGRLISATHVAFASTRVMATAAHIGQAIGMAAYIAKEKGKKVEDYLTPRDILSEGFLPALQQELLKSGQHIPGLVVRDDTDLVQEAKLTVSSSLTLGSLEADFALPIDIAVAQMVPLEGGDVPTITIEVDALKDTVLKMELRVSSKVGNYTPDITLETKTIDIQRGRRKIKISFTATVSDRCYVFIIFHKNTDLGLYRSNQRVTGILSAFNSVNKAVSNFGKQTPPADIGMDEFEFWCPQRRPHGQNVAMQIDPPLQVFAKEAIKSGVYRPTTLPNAWVADFKDPAPQVKLSWEEPQEIRRIDLFFDTDYDHPMESVLMGHPEDVMLFCVRNYKILDDIGQVVVIKEGNYQSNNRIEFQEPVVTASLVIQMEHPSVQVPASLFSIRCYS</sequence>
<dbReference type="Pfam" id="PF12831">
    <property type="entry name" value="FAD_oxidored"/>
    <property type="match status" value="1"/>
</dbReference>